<dbReference type="Proteomes" id="UP000277212">
    <property type="component" value="Unassembled WGS sequence"/>
</dbReference>
<dbReference type="OrthoDB" id="10025998at2759"/>
<proteinExistence type="predicted"/>
<reference evidence="2 3" key="1">
    <citation type="submission" date="2017-06" db="EMBL/GenBank/DDBJ databases">
        <title>Comparative genomic analysis of Ambrosia Fusariam Clade fungi.</title>
        <authorList>
            <person name="Stajich J.E."/>
            <person name="Carrillo J."/>
            <person name="Kijimoto T."/>
            <person name="Eskalen A."/>
            <person name="O'Donnell K."/>
            <person name="Kasson M."/>
        </authorList>
    </citation>
    <scope>NUCLEOTIDE SEQUENCE [LARGE SCALE GENOMIC DNA]</scope>
    <source>
        <strain evidence="2">UCR3666</strain>
    </source>
</reference>
<organism evidence="2 3">
    <name type="scientific">Fusarium kuroshium</name>
    <dbReference type="NCBI Taxonomy" id="2010991"/>
    <lineage>
        <taxon>Eukaryota</taxon>
        <taxon>Fungi</taxon>
        <taxon>Dikarya</taxon>
        <taxon>Ascomycota</taxon>
        <taxon>Pezizomycotina</taxon>
        <taxon>Sordariomycetes</taxon>
        <taxon>Hypocreomycetidae</taxon>
        <taxon>Hypocreales</taxon>
        <taxon>Nectriaceae</taxon>
        <taxon>Fusarium</taxon>
        <taxon>Fusarium solani species complex</taxon>
    </lineage>
</organism>
<gene>
    <name evidence="2" type="ORF">CDV36_006541</name>
</gene>
<comment type="caution">
    <text evidence="2">The sequence shown here is derived from an EMBL/GenBank/DDBJ whole genome shotgun (WGS) entry which is preliminary data.</text>
</comment>
<dbReference type="InterPro" id="IPR043729">
    <property type="entry name" value="DUF5672"/>
</dbReference>
<sequence length="357" mass="40233">MNFLPNQRLMSPKFMRISIGLGVTFAIIIFLSIMAAVVPHPALPKISLTYANQSIYNESKVALLIENRPQPIIVPLMLKFMYQMPPDWRFRFMGSPESVAFVNQSAAMREHVKSGKVDLTYIPANMSTAGQEMISRFLTTLWLYDTVLQPAEILLVFQTDSMVCANNKRSMDDFIGYDWVGAPWSVGGRYGGNGGLSIRRVSRIIDILRNQRRIEGSQPEDVWLSERLGHHNAGSVANGSISSTFSGEMNGGPAEIVPEPDCDADLDDDQEECEWENLRNKLTEQGRPGEWVKGLDDWRNGFYEPMGYHIGGAGQLHGAVWGRKEKRDHIYSYCPEAKMVLKMDWAEYIPGNCGESW</sequence>
<name>A0A3M2S8A6_9HYPO</name>
<accession>A0A3M2S8A6</accession>
<evidence type="ECO:0000313" key="3">
    <source>
        <dbReference type="Proteomes" id="UP000277212"/>
    </source>
</evidence>
<dbReference type="EMBL" id="NKUJ01000100">
    <property type="protein sequence ID" value="RMJ13796.1"/>
    <property type="molecule type" value="Genomic_DNA"/>
</dbReference>
<dbReference type="AlphaFoldDB" id="A0A3M2S8A6"/>
<feature type="domain" description="DUF5672" evidence="1">
    <location>
        <begin position="117"/>
        <end position="250"/>
    </location>
</feature>
<dbReference type="STRING" id="2010991.A0A3M2S8A6"/>
<protein>
    <recommendedName>
        <fullName evidence="1">DUF5672 domain-containing protein</fullName>
    </recommendedName>
</protein>
<dbReference type="Pfam" id="PF18922">
    <property type="entry name" value="DUF5672"/>
    <property type="match status" value="1"/>
</dbReference>
<evidence type="ECO:0000259" key="1">
    <source>
        <dbReference type="Pfam" id="PF18922"/>
    </source>
</evidence>
<evidence type="ECO:0000313" key="2">
    <source>
        <dbReference type="EMBL" id="RMJ13796.1"/>
    </source>
</evidence>
<keyword evidence="3" id="KW-1185">Reference proteome</keyword>